<accession>A0A7V7FYW5</accession>
<dbReference type="Pfam" id="PF01497">
    <property type="entry name" value="Peripla_BP_2"/>
    <property type="match status" value="1"/>
</dbReference>
<dbReference type="PANTHER" id="PTHR30532:SF21">
    <property type="entry name" value="SIDEROPHORE-BINDING LIPOPROTEIN YFIY-RELATED"/>
    <property type="match status" value="1"/>
</dbReference>
<evidence type="ECO:0000256" key="1">
    <source>
        <dbReference type="ARBA" id="ARBA00004196"/>
    </source>
</evidence>
<keyword evidence="4" id="KW-0408">Iron</keyword>
<dbReference type="GO" id="GO:0030288">
    <property type="term" value="C:outer membrane-bounded periplasmic space"/>
    <property type="evidence" value="ECO:0007669"/>
    <property type="project" value="TreeGrafter"/>
</dbReference>
<evidence type="ECO:0000256" key="5">
    <source>
        <dbReference type="ARBA" id="ARBA00022729"/>
    </source>
</evidence>
<dbReference type="Gene3D" id="3.40.50.1980">
    <property type="entry name" value="Nitrogenase molybdenum iron protein domain"/>
    <property type="match status" value="2"/>
</dbReference>
<dbReference type="Proteomes" id="UP000486760">
    <property type="component" value="Unassembled WGS sequence"/>
</dbReference>
<keyword evidence="4" id="KW-0406">Ion transport</keyword>
<comment type="similarity">
    <text evidence="2">Belongs to the bacterial solute-binding protein 8 family.</text>
</comment>
<keyword evidence="9" id="KW-1185">Reference proteome</keyword>
<name>A0A7V7FYW5_9GAMM</name>
<protein>
    <submittedName>
        <fullName evidence="8">Iron-siderophore ABC transporter substrate-binding protein</fullName>
    </submittedName>
</protein>
<dbReference type="SUPFAM" id="SSF53807">
    <property type="entry name" value="Helical backbone' metal receptor"/>
    <property type="match status" value="1"/>
</dbReference>
<dbReference type="EMBL" id="VTPY01000005">
    <property type="protein sequence ID" value="KAA0011521.1"/>
    <property type="molecule type" value="Genomic_DNA"/>
</dbReference>
<evidence type="ECO:0000259" key="7">
    <source>
        <dbReference type="PROSITE" id="PS50983"/>
    </source>
</evidence>
<dbReference type="PANTHER" id="PTHR30532">
    <property type="entry name" value="IRON III DICITRATE-BINDING PERIPLASMIC PROTEIN"/>
    <property type="match status" value="1"/>
</dbReference>
<dbReference type="InterPro" id="IPR002491">
    <property type="entry name" value="ABC_transptr_periplasmic_BD"/>
</dbReference>
<dbReference type="GO" id="GO:1901678">
    <property type="term" value="P:iron coordination entity transport"/>
    <property type="evidence" value="ECO:0007669"/>
    <property type="project" value="UniProtKB-ARBA"/>
</dbReference>
<feature type="domain" description="Fe/B12 periplasmic-binding" evidence="7">
    <location>
        <begin position="36"/>
        <end position="299"/>
    </location>
</feature>
<dbReference type="CDD" id="cd01146">
    <property type="entry name" value="FhuD"/>
    <property type="match status" value="1"/>
</dbReference>
<gene>
    <name evidence="8" type="ORF">F0A17_15215</name>
</gene>
<evidence type="ECO:0000256" key="4">
    <source>
        <dbReference type="ARBA" id="ARBA00022496"/>
    </source>
</evidence>
<sequence length="342" mass="38265">MALPVVCSLWLPAYAGATRSIEHALGEARFEHSPERIVTLHQGATDSALALGLAPVGVVESWLERPMYRYLRDSLPTGVRYLGLETQPDLEAVAGLAPDLIVGVRYRHADVYPLLSRIAPTVMAETAHDFEAMLELMGEATGRERQAEVQLEAWRERVQDFRCRVSARLGDAWPQSVSVVSFRGDHVRLYYDGFARRILDQLGFRRPAGQEGAGWGVKLVSRERLPAMEADAIFVFMRDDPAVAELHREWTAHPLWQSLGAVKRGRVYLVDPVVWSMGAGILAANRLLDELYGHYGLQDTSDRRDPDRADSPSGQDSDGPERDLQVLDRRGDEWPHGEDETC</sequence>
<feature type="compositionally biased region" description="Basic and acidic residues" evidence="6">
    <location>
        <begin position="319"/>
        <end position="342"/>
    </location>
</feature>
<dbReference type="AlphaFoldDB" id="A0A7V7FYW5"/>
<evidence type="ECO:0000313" key="9">
    <source>
        <dbReference type="Proteomes" id="UP000486760"/>
    </source>
</evidence>
<comment type="caution">
    <text evidence="8">The sequence shown here is derived from an EMBL/GenBank/DDBJ whole genome shotgun (WGS) entry which is preliminary data.</text>
</comment>
<evidence type="ECO:0000313" key="8">
    <source>
        <dbReference type="EMBL" id="KAA0011521.1"/>
    </source>
</evidence>
<dbReference type="PROSITE" id="PS50983">
    <property type="entry name" value="FE_B12_PBP"/>
    <property type="match status" value="1"/>
</dbReference>
<proteinExistence type="inferred from homology"/>
<feature type="region of interest" description="Disordered" evidence="6">
    <location>
        <begin position="298"/>
        <end position="342"/>
    </location>
</feature>
<evidence type="ECO:0000256" key="2">
    <source>
        <dbReference type="ARBA" id="ARBA00008814"/>
    </source>
</evidence>
<reference evidence="8 9" key="1">
    <citation type="submission" date="2019-08" db="EMBL/GenBank/DDBJ databases">
        <title>Bioinformatics analysis of the strain L3 and L5.</title>
        <authorList>
            <person name="Li X."/>
        </authorList>
    </citation>
    <scope>NUCLEOTIDE SEQUENCE [LARGE SCALE GENOMIC DNA]</scope>
    <source>
        <strain evidence="8 9">L5</strain>
    </source>
</reference>
<evidence type="ECO:0000256" key="6">
    <source>
        <dbReference type="SAM" id="MobiDB-lite"/>
    </source>
</evidence>
<keyword evidence="4" id="KW-0410">Iron transport</keyword>
<evidence type="ECO:0000256" key="3">
    <source>
        <dbReference type="ARBA" id="ARBA00022448"/>
    </source>
</evidence>
<keyword evidence="5" id="KW-0732">Signal</keyword>
<feature type="compositionally biased region" description="Basic and acidic residues" evidence="6">
    <location>
        <begin position="300"/>
        <end position="310"/>
    </location>
</feature>
<dbReference type="InterPro" id="IPR051313">
    <property type="entry name" value="Bact_iron-sidero_bind"/>
</dbReference>
<keyword evidence="3" id="KW-0813">Transport</keyword>
<comment type="subcellular location">
    <subcellularLocation>
        <location evidence="1">Cell envelope</location>
    </subcellularLocation>
</comment>
<organism evidence="8 9">
    <name type="scientific">Billgrantia pellis</name>
    <dbReference type="NCBI Taxonomy" id="2606936"/>
    <lineage>
        <taxon>Bacteria</taxon>
        <taxon>Pseudomonadati</taxon>
        <taxon>Pseudomonadota</taxon>
        <taxon>Gammaproteobacteria</taxon>
        <taxon>Oceanospirillales</taxon>
        <taxon>Halomonadaceae</taxon>
        <taxon>Billgrantia</taxon>
    </lineage>
</organism>